<dbReference type="CDD" id="cd04322">
    <property type="entry name" value="LysRS_N"/>
    <property type="match status" value="1"/>
</dbReference>
<evidence type="ECO:0000256" key="7">
    <source>
        <dbReference type="ARBA" id="ARBA00023146"/>
    </source>
</evidence>
<evidence type="ECO:0000256" key="4">
    <source>
        <dbReference type="ARBA" id="ARBA00022741"/>
    </source>
</evidence>
<reference evidence="12 13" key="1">
    <citation type="journal article" date="2013" name="Genome Biol. Evol.">
        <title>Genome evolution and phylogenomic analysis of candidatus kinetoplastibacterium, the betaproteobacterial endosymbionts of strigomonas and angomonas.</title>
        <authorList>
            <person name="Alves J.M."/>
            <person name="Serrano M.G."/>
            <person name="Maia da Silva F."/>
            <person name="Voegtly L.J."/>
            <person name="Matveyev A.V."/>
            <person name="Teixeira M.M."/>
            <person name="Camargo E.P."/>
            <person name="Buck G.A."/>
        </authorList>
    </citation>
    <scope>NUCLEOTIDE SEQUENCE [LARGE SCALE GENOMIC DNA]</scope>
    <source>
        <strain evidence="12 13">TCC079E</strain>
    </source>
</reference>
<proteinExistence type="inferred from homology"/>
<evidence type="ECO:0000256" key="2">
    <source>
        <dbReference type="ARBA" id="ARBA00022598"/>
    </source>
</evidence>
<dbReference type="HOGENOM" id="CLU_008255_6_2_4"/>
<feature type="binding site" evidence="9">
    <location>
        <position position="423"/>
    </location>
    <ligand>
        <name>Mg(2+)</name>
        <dbReference type="ChEBI" id="CHEBI:18420"/>
        <label>1</label>
    </ligand>
</feature>
<organism evidence="12 13">
    <name type="scientific">Candidatus Kinetoplastidibacterium desouzai TCC079E</name>
    <dbReference type="NCBI Taxonomy" id="1208919"/>
    <lineage>
        <taxon>Bacteria</taxon>
        <taxon>Pseudomonadati</taxon>
        <taxon>Pseudomonadota</taxon>
        <taxon>Betaproteobacteria</taxon>
        <taxon>Candidatus Kinetoplastidibacterium</taxon>
    </lineage>
</organism>
<comment type="similarity">
    <text evidence="1 9">Belongs to the class-II aminoacyl-tRNA synthetase family.</text>
</comment>
<dbReference type="SUPFAM" id="SSF50249">
    <property type="entry name" value="Nucleic acid-binding proteins"/>
    <property type="match status" value="1"/>
</dbReference>
<evidence type="ECO:0000313" key="12">
    <source>
        <dbReference type="EMBL" id="AGF46811.1"/>
    </source>
</evidence>
<dbReference type="RefSeq" id="WP_015396222.1">
    <property type="nucleotide sequence ID" value="NC_020294.1"/>
</dbReference>
<dbReference type="STRING" id="1208919.CDSE_0496"/>
<dbReference type="Gene3D" id="2.40.50.140">
    <property type="entry name" value="Nucleic acid-binding proteins"/>
    <property type="match status" value="1"/>
</dbReference>
<dbReference type="PANTHER" id="PTHR42918:SF15">
    <property type="entry name" value="LYSINE--TRNA LIGASE, CHLOROPLASTIC_MITOCHONDRIAL"/>
    <property type="match status" value="1"/>
</dbReference>
<evidence type="ECO:0000256" key="8">
    <source>
        <dbReference type="ARBA" id="ARBA00048573"/>
    </source>
</evidence>
<evidence type="ECO:0000256" key="6">
    <source>
        <dbReference type="ARBA" id="ARBA00022917"/>
    </source>
</evidence>
<dbReference type="PATRIC" id="fig|1208919.3.peg.249"/>
<dbReference type="InterPro" id="IPR004364">
    <property type="entry name" value="Aa-tRNA-synt_II"/>
</dbReference>
<dbReference type="InterPro" id="IPR044136">
    <property type="entry name" value="Lys-tRNA-ligase_II_N"/>
</dbReference>
<comment type="subunit">
    <text evidence="9">Homodimer.</text>
</comment>
<evidence type="ECO:0000256" key="5">
    <source>
        <dbReference type="ARBA" id="ARBA00022840"/>
    </source>
</evidence>
<name>M1LRP7_9PROT</name>
<evidence type="ECO:0000256" key="10">
    <source>
        <dbReference type="RuleBase" id="RU000336"/>
    </source>
</evidence>
<keyword evidence="13" id="KW-1185">Reference proteome</keyword>
<feature type="domain" description="Aminoacyl-transfer RNA synthetases class-II family profile" evidence="11">
    <location>
        <begin position="181"/>
        <end position="505"/>
    </location>
</feature>
<keyword evidence="5 9" id="KW-0067">ATP-binding</keyword>
<dbReference type="NCBIfam" id="TIGR00499">
    <property type="entry name" value="lysS_bact"/>
    <property type="match status" value="1"/>
</dbReference>
<gene>
    <name evidence="9" type="primary">lysS</name>
    <name evidence="12" type="ORF">CDSE_0496</name>
</gene>
<keyword evidence="2 9" id="KW-0436">Ligase</keyword>
<dbReference type="InterPro" id="IPR006195">
    <property type="entry name" value="aa-tRNA-synth_II"/>
</dbReference>
<dbReference type="GO" id="GO:0006430">
    <property type="term" value="P:lysyl-tRNA aminoacylation"/>
    <property type="evidence" value="ECO:0007669"/>
    <property type="project" value="UniProtKB-UniRule"/>
</dbReference>
<dbReference type="PRINTS" id="PR00982">
    <property type="entry name" value="TRNASYNTHLYS"/>
</dbReference>
<dbReference type="InterPro" id="IPR018149">
    <property type="entry name" value="Lys-tRNA-synth_II_C"/>
</dbReference>
<dbReference type="GO" id="GO:0005829">
    <property type="term" value="C:cytosol"/>
    <property type="evidence" value="ECO:0007669"/>
    <property type="project" value="TreeGrafter"/>
</dbReference>
<comment type="subcellular location">
    <subcellularLocation>
        <location evidence="9">Cytoplasm</location>
    </subcellularLocation>
</comment>
<feature type="binding site" evidence="9">
    <location>
        <position position="423"/>
    </location>
    <ligand>
        <name>Mg(2+)</name>
        <dbReference type="ChEBI" id="CHEBI:18420"/>
        <label>2</label>
    </ligand>
</feature>
<protein>
    <recommendedName>
        <fullName evidence="9">Lysine--tRNA ligase</fullName>
        <ecNumber evidence="9">6.1.1.6</ecNumber>
    </recommendedName>
    <alternativeName>
        <fullName evidence="9">Lysyl-tRNA synthetase</fullName>
        <shortName evidence="9">LysRS</shortName>
    </alternativeName>
</protein>
<keyword evidence="9 10" id="KW-0460">Magnesium</keyword>
<dbReference type="CDD" id="cd00775">
    <property type="entry name" value="LysRS_core"/>
    <property type="match status" value="1"/>
</dbReference>
<evidence type="ECO:0000313" key="13">
    <source>
        <dbReference type="Proteomes" id="UP000011547"/>
    </source>
</evidence>
<dbReference type="SUPFAM" id="SSF55681">
    <property type="entry name" value="Class II aaRS and biotin synthetases"/>
    <property type="match status" value="1"/>
</dbReference>
<keyword evidence="7 9" id="KW-0030">Aminoacyl-tRNA synthetase</keyword>
<evidence type="ECO:0000256" key="9">
    <source>
        <dbReference type="HAMAP-Rule" id="MF_00252"/>
    </source>
</evidence>
<dbReference type="InterPro" id="IPR045864">
    <property type="entry name" value="aa-tRNA-synth_II/BPL/LPL"/>
</dbReference>
<dbReference type="Proteomes" id="UP000011547">
    <property type="component" value="Chromosome"/>
</dbReference>
<keyword evidence="9" id="KW-0963">Cytoplasm</keyword>
<dbReference type="HAMAP" id="MF_00252">
    <property type="entry name" value="Lys_tRNA_synth_class2"/>
    <property type="match status" value="1"/>
</dbReference>
<dbReference type="GO" id="GO:0000049">
    <property type="term" value="F:tRNA binding"/>
    <property type="evidence" value="ECO:0007669"/>
    <property type="project" value="TreeGrafter"/>
</dbReference>
<dbReference type="FunFam" id="2.40.50.140:FF:000024">
    <property type="entry name" value="Lysine--tRNA ligase"/>
    <property type="match status" value="1"/>
</dbReference>
<comment type="catalytic activity">
    <reaction evidence="8 9 10">
        <text>tRNA(Lys) + L-lysine + ATP = L-lysyl-tRNA(Lys) + AMP + diphosphate</text>
        <dbReference type="Rhea" id="RHEA:20792"/>
        <dbReference type="Rhea" id="RHEA-COMP:9696"/>
        <dbReference type="Rhea" id="RHEA-COMP:9697"/>
        <dbReference type="ChEBI" id="CHEBI:30616"/>
        <dbReference type="ChEBI" id="CHEBI:32551"/>
        <dbReference type="ChEBI" id="CHEBI:33019"/>
        <dbReference type="ChEBI" id="CHEBI:78442"/>
        <dbReference type="ChEBI" id="CHEBI:78529"/>
        <dbReference type="ChEBI" id="CHEBI:456215"/>
        <dbReference type="EC" id="6.1.1.6"/>
    </reaction>
</comment>
<dbReference type="GO" id="GO:0000287">
    <property type="term" value="F:magnesium ion binding"/>
    <property type="evidence" value="ECO:0007669"/>
    <property type="project" value="UniProtKB-UniRule"/>
</dbReference>
<dbReference type="Pfam" id="PF00152">
    <property type="entry name" value="tRNA-synt_2"/>
    <property type="match status" value="1"/>
</dbReference>
<keyword evidence="4 9" id="KW-0547">Nucleotide-binding</keyword>
<feature type="binding site" evidence="9">
    <location>
        <position position="416"/>
    </location>
    <ligand>
        <name>Mg(2+)</name>
        <dbReference type="ChEBI" id="CHEBI:18420"/>
        <label>1</label>
    </ligand>
</feature>
<dbReference type="InterPro" id="IPR012340">
    <property type="entry name" value="NA-bd_OB-fold"/>
</dbReference>
<dbReference type="EC" id="6.1.1.6" evidence="9"/>
<dbReference type="KEGG" id="kde:CDSE_0496"/>
<dbReference type="InterPro" id="IPR004365">
    <property type="entry name" value="NA-bd_OB_tRNA"/>
</dbReference>
<sequence>MNKNSCNTFENIDNKITEERRVKLQKTREKGFNYPNNFIPTDKNIDLIKKYNKLSKEELKTHNSFVRIAGRVMLKRIMGSASFINIQDDTDRIQVYLDKKKLDVIMYDNFKQFDIGDIVAIEGTIFKTNKEELSIYASSINLLSKSIRPLPDKFHGISDHNIKYRQRYLDIIMSKETRDTFQTRSKIISYIRNYMSDSNFMEVETPMLHPIPGGAAAKPFVTHHNALNMDMYLRIAPELYLKRLIVGGFERVFELNRNFRNEGVSPKHNPEFTMMEFYAAYTDYNWLMTFTEKLIKETVSITHKKDIIPFQNQYLDFSKKFEQLDMCDAICKYNHIYDKSKLNDHNFLCNEVIKINNKLKLENIKDSSIGQLQLYLFEETTEEKIWNPTYIINYPKETSPLARTKDQEPEIAERFELFIAGREIANGFSELNDPEEQFKRLSDQVNKKNISPDEENLFFDLDYVKSLEYGMPPTGGCGIGIDRLLMILTNKSNIRDIILFPHMRPE</sequence>
<dbReference type="PANTHER" id="PTHR42918">
    <property type="entry name" value="LYSYL-TRNA SYNTHETASE"/>
    <property type="match status" value="1"/>
</dbReference>
<comment type="cofactor">
    <cofactor evidence="9 10">
        <name>Mg(2+)</name>
        <dbReference type="ChEBI" id="CHEBI:18420"/>
    </cofactor>
    <text evidence="9 10">Binds 3 Mg(2+) ions per subunit.</text>
</comment>
<dbReference type="InterPro" id="IPR002313">
    <property type="entry name" value="Lys-tRNA-ligase_II"/>
</dbReference>
<keyword evidence="3 9" id="KW-0479">Metal-binding</keyword>
<dbReference type="OrthoDB" id="9802326at2"/>
<dbReference type="GO" id="GO:0005524">
    <property type="term" value="F:ATP binding"/>
    <property type="evidence" value="ECO:0007669"/>
    <property type="project" value="UniProtKB-UniRule"/>
</dbReference>
<evidence type="ECO:0000256" key="1">
    <source>
        <dbReference type="ARBA" id="ARBA00008226"/>
    </source>
</evidence>
<dbReference type="Gene3D" id="3.30.930.10">
    <property type="entry name" value="Bira Bifunctional Protein, Domain 2"/>
    <property type="match status" value="1"/>
</dbReference>
<accession>M1LRP7</accession>
<dbReference type="NCBIfam" id="NF001756">
    <property type="entry name" value="PRK00484.1"/>
    <property type="match status" value="1"/>
</dbReference>
<dbReference type="EMBL" id="CP003803">
    <property type="protein sequence ID" value="AGF46811.1"/>
    <property type="molecule type" value="Genomic_DNA"/>
</dbReference>
<dbReference type="AlphaFoldDB" id="M1LRP7"/>
<evidence type="ECO:0000259" key="11">
    <source>
        <dbReference type="PROSITE" id="PS50862"/>
    </source>
</evidence>
<keyword evidence="6 9" id="KW-0648">Protein biosynthesis</keyword>
<dbReference type="GO" id="GO:0004824">
    <property type="term" value="F:lysine-tRNA ligase activity"/>
    <property type="evidence" value="ECO:0007669"/>
    <property type="project" value="UniProtKB-UniRule"/>
</dbReference>
<dbReference type="Pfam" id="PF01336">
    <property type="entry name" value="tRNA_anti-codon"/>
    <property type="match status" value="1"/>
</dbReference>
<dbReference type="eggNOG" id="COG1190">
    <property type="taxonomic scope" value="Bacteria"/>
</dbReference>
<evidence type="ECO:0000256" key="3">
    <source>
        <dbReference type="ARBA" id="ARBA00022723"/>
    </source>
</evidence>
<dbReference type="PROSITE" id="PS50862">
    <property type="entry name" value="AA_TRNA_LIGASE_II"/>
    <property type="match status" value="1"/>
</dbReference>